<accession>A0ABQ3M546</accession>
<proteinExistence type="predicted"/>
<comment type="caution">
    <text evidence="2">The sequence shown here is derived from an EMBL/GenBank/DDBJ whole genome shotgun (WGS) entry which is preliminary data.</text>
</comment>
<name>A0ABQ3M546_9PSEU</name>
<dbReference type="InterPro" id="IPR037401">
    <property type="entry name" value="SnoaL-like"/>
</dbReference>
<feature type="domain" description="SnoaL-like" evidence="1">
    <location>
        <begin position="55"/>
        <end position="138"/>
    </location>
</feature>
<dbReference type="Pfam" id="PF12680">
    <property type="entry name" value="SnoaL_2"/>
    <property type="match status" value="1"/>
</dbReference>
<organism evidence="2 3">
    <name type="scientific">Amycolatopsis oliviviridis</name>
    <dbReference type="NCBI Taxonomy" id="1471590"/>
    <lineage>
        <taxon>Bacteria</taxon>
        <taxon>Bacillati</taxon>
        <taxon>Actinomycetota</taxon>
        <taxon>Actinomycetes</taxon>
        <taxon>Pseudonocardiales</taxon>
        <taxon>Pseudonocardiaceae</taxon>
        <taxon>Amycolatopsis</taxon>
    </lineage>
</organism>
<protein>
    <recommendedName>
        <fullName evidence="1">SnoaL-like domain-containing protein</fullName>
    </recommendedName>
</protein>
<dbReference type="InterPro" id="IPR032710">
    <property type="entry name" value="NTF2-like_dom_sf"/>
</dbReference>
<sequence>MAQAEEGCPILERLGDRVEGTVSPSACAFITKQTEFGAMLSDTPEAREARVRLYGTIFAADGTLAESGSAAPVAGRANIENNLRTLLGAFPTFRFTPVKIVVNGDAVFYEAANEAVIAGRTVRYPAVYRVVLKDGEVTQGRRYHDRTEWFRPLEKEALRELFAGVAVDCPRKGPAFTGPGLTAPVTDPGCHAAYLGRLSGAMTDVRLTADQSAAGPHTKFQEYRGTVRAKGRTIDFGLIVSTRPGLVRYYFDTLPLSYDDAETAALFTKLLTGAARPAR</sequence>
<evidence type="ECO:0000313" key="2">
    <source>
        <dbReference type="EMBL" id="GHH29439.1"/>
    </source>
</evidence>
<dbReference type="EMBL" id="BNAY01000008">
    <property type="protein sequence ID" value="GHH29439.1"/>
    <property type="molecule type" value="Genomic_DNA"/>
</dbReference>
<keyword evidence="3" id="KW-1185">Reference proteome</keyword>
<reference evidence="3" key="1">
    <citation type="journal article" date="2019" name="Int. J. Syst. Evol. Microbiol.">
        <title>The Global Catalogue of Microorganisms (GCM) 10K type strain sequencing project: providing services to taxonomists for standard genome sequencing and annotation.</title>
        <authorList>
            <consortium name="The Broad Institute Genomics Platform"/>
            <consortium name="The Broad Institute Genome Sequencing Center for Infectious Disease"/>
            <person name="Wu L."/>
            <person name="Ma J."/>
        </authorList>
    </citation>
    <scope>NUCLEOTIDE SEQUENCE [LARGE SCALE GENOMIC DNA]</scope>
    <source>
        <strain evidence="3">CGMCC 4.7683</strain>
    </source>
</reference>
<evidence type="ECO:0000259" key="1">
    <source>
        <dbReference type="Pfam" id="PF12680"/>
    </source>
</evidence>
<evidence type="ECO:0000313" key="3">
    <source>
        <dbReference type="Proteomes" id="UP000635387"/>
    </source>
</evidence>
<dbReference type="Proteomes" id="UP000635387">
    <property type="component" value="Unassembled WGS sequence"/>
</dbReference>
<gene>
    <name evidence="2" type="ORF">GCM10017790_61630</name>
</gene>
<dbReference type="SUPFAM" id="SSF54427">
    <property type="entry name" value="NTF2-like"/>
    <property type="match status" value="1"/>
</dbReference>
<dbReference type="Gene3D" id="3.10.450.50">
    <property type="match status" value="1"/>
</dbReference>